<dbReference type="SUPFAM" id="SSF50118">
    <property type="entry name" value="Cell growth inhibitor/plasmid maintenance toxic component"/>
    <property type="match status" value="1"/>
</dbReference>
<feature type="region of interest" description="Disordered" evidence="1">
    <location>
        <begin position="1"/>
        <end position="26"/>
    </location>
</feature>
<dbReference type="InterPro" id="IPR015035">
    <property type="entry name" value="DUF1918"/>
</dbReference>
<evidence type="ECO:0000313" key="4">
    <source>
        <dbReference type="Proteomes" id="UP001501196"/>
    </source>
</evidence>
<evidence type="ECO:0000256" key="1">
    <source>
        <dbReference type="SAM" id="MobiDB-lite"/>
    </source>
</evidence>
<accession>A0ABN2UJI0</accession>
<dbReference type="Pfam" id="PF08940">
    <property type="entry name" value="DUF1918"/>
    <property type="match status" value="1"/>
</dbReference>
<dbReference type="Proteomes" id="UP001501196">
    <property type="component" value="Unassembled WGS sequence"/>
</dbReference>
<proteinExistence type="predicted"/>
<dbReference type="Gene3D" id="2.30.30.440">
    <property type="entry name" value="Domain of unknown function DUF1918"/>
    <property type="match status" value="1"/>
</dbReference>
<name>A0ABN2UJI0_9MICO</name>
<feature type="domain" description="DUF1918" evidence="2">
    <location>
        <begin position="36"/>
        <end position="91"/>
    </location>
</feature>
<comment type="caution">
    <text evidence="3">The sequence shown here is derived from an EMBL/GenBank/DDBJ whole genome shotgun (WGS) entry which is preliminary data.</text>
</comment>
<evidence type="ECO:0000313" key="3">
    <source>
        <dbReference type="EMBL" id="GAA2037588.1"/>
    </source>
</evidence>
<organism evidence="3 4">
    <name type="scientific">Agromyces tropicus</name>
    <dbReference type="NCBI Taxonomy" id="555371"/>
    <lineage>
        <taxon>Bacteria</taxon>
        <taxon>Bacillati</taxon>
        <taxon>Actinomycetota</taxon>
        <taxon>Actinomycetes</taxon>
        <taxon>Micrococcales</taxon>
        <taxon>Microbacteriaceae</taxon>
        <taxon>Agromyces</taxon>
    </lineage>
</organism>
<sequence>MPSTLSPGARGSAGPSDLPGRGGAAYPDEWTRRFAMQATVGDRLVIHGKQVGSTERHGEVLEVRGADGGPPYLVRFDDGHETLLYPGSDCELEHATS</sequence>
<dbReference type="EMBL" id="BAAAPW010000003">
    <property type="protein sequence ID" value="GAA2037588.1"/>
    <property type="molecule type" value="Genomic_DNA"/>
</dbReference>
<evidence type="ECO:0000259" key="2">
    <source>
        <dbReference type="Pfam" id="PF08940"/>
    </source>
</evidence>
<protein>
    <recommendedName>
        <fullName evidence="2">DUF1918 domain-containing protein</fullName>
    </recommendedName>
</protein>
<keyword evidence="4" id="KW-1185">Reference proteome</keyword>
<gene>
    <name evidence="3" type="ORF">GCM10009819_22800</name>
</gene>
<reference evidence="3 4" key="1">
    <citation type="journal article" date="2019" name="Int. J. Syst. Evol. Microbiol.">
        <title>The Global Catalogue of Microorganisms (GCM) 10K type strain sequencing project: providing services to taxonomists for standard genome sequencing and annotation.</title>
        <authorList>
            <consortium name="The Broad Institute Genomics Platform"/>
            <consortium name="The Broad Institute Genome Sequencing Center for Infectious Disease"/>
            <person name="Wu L."/>
            <person name="Ma J."/>
        </authorList>
    </citation>
    <scope>NUCLEOTIDE SEQUENCE [LARGE SCALE GENOMIC DNA]</scope>
    <source>
        <strain evidence="3 4">JCM 15672</strain>
    </source>
</reference>